<dbReference type="InterPro" id="IPR032820">
    <property type="entry name" value="ATPase_put"/>
</dbReference>
<feature type="transmembrane region" description="Helical" evidence="1">
    <location>
        <begin position="31"/>
        <end position="53"/>
    </location>
</feature>
<organism evidence="2 3">
    <name type="scientific">Candidatus Falkowbacteria bacterium RIFCSPHIGHO2_02_FULL_42_9</name>
    <dbReference type="NCBI Taxonomy" id="1797986"/>
    <lineage>
        <taxon>Bacteria</taxon>
        <taxon>Candidatus Falkowiibacteriota</taxon>
    </lineage>
</organism>
<sequence length="100" mass="11564">MIIFLKNMAVSGNLKNHNQEQNKQVVWWQPAITMFLKLSVWIAAPVIIALYLGKWLDKRYATEPWLFLASVGLAFLISLFGLIRNAAKEFKKLEKTNKDK</sequence>
<keyword evidence="1" id="KW-0812">Transmembrane</keyword>
<dbReference type="AlphaFoldDB" id="A0A1F5S9Q6"/>
<evidence type="ECO:0008006" key="4">
    <source>
        <dbReference type="Google" id="ProtNLM"/>
    </source>
</evidence>
<dbReference type="Pfam" id="PF09527">
    <property type="entry name" value="ATPase_gene1"/>
    <property type="match status" value="1"/>
</dbReference>
<dbReference type="Proteomes" id="UP000176877">
    <property type="component" value="Unassembled WGS sequence"/>
</dbReference>
<comment type="caution">
    <text evidence="2">The sequence shown here is derived from an EMBL/GenBank/DDBJ whole genome shotgun (WGS) entry which is preliminary data.</text>
</comment>
<feature type="transmembrane region" description="Helical" evidence="1">
    <location>
        <begin position="65"/>
        <end position="83"/>
    </location>
</feature>
<gene>
    <name evidence="2" type="ORF">A3D45_00880</name>
</gene>
<accession>A0A1F5S9Q6</accession>
<evidence type="ECO:0000313" key="2">
    <source>
        <dbReference type="EMBL" id="OGF23448.1"/>
    </source>
</evidence>
<keyword evidence="1" id="KW-1133">Transmembrane helix</keyword>
<keyword evidence="1" id="KW-0472">Membrane</keyword>
<protein>
    <recommendedName>
        <fullName evidence="4">F0F1 ATP synthase subunit</fullName>
    </recommendedName>
</protein>
<reference evidence="2 3" key="1">
    <citation type="journal article" date="2016" name="Nat. Commun.">
        <title>Thousands of microbial genomes shed light on interconnected biogeochemical processes in an aquifer system.</title>
        <authorList>
            <person name="Anantharaman K."/>
            <person name="Brown C.T."/>
            <person name="Hug L.A."/>
            <person name="Sharon I."/>
            <person name="Castelle C.J."/>
            <person name="Probst A.J."/>
            <person name="Thomas B.C."/>
            <person name="Singh A."/>
            <person name="Wilkins M.J."/>
            <person name="Karaoz U."/>
            <person name="Brodie E.L."/>
            <person name="Williams K.H."/>
            <person name="Hubbard S.S."/>
            <person name="Banfield J.F."/>
        </authorList>
    </citation>
    <scope>NUCLEOTIDE SEQUENCE [LARGE SCALE GENOMIC DNA]</scope>
</reference>
<evidence type="ECO:0000256" key="1">
    <source>
        <dbReference type="SAM" id="Phobius"/>
    </source>
</evidence>
<name>A0A1F5S9Q6_9BACT</name>
<proteinExistence type="predicted"/>
<evidence type="ECO:0000313" key="3">
    <source>
        <dbReference type="Proteomes" id="UP000176877"/>
    </source>
</evidence>
<dbReference type="EMBL" id="MFFT01000009">
    <property type="protein sequence ID" value="OGF23448.1"/>
    <property type="molecule type" value="Genomic_DNA"/>
</dbReference>